<organism evidence="9 10">
    <name type="scientific">Clostridium taeniosporum</name>
    <dbReference type="NCBI Taxonomy" id="394958"/>
    <lineage>
        <taxon>Bacteria</taxon>
        <taxon>Bacillati</taxon>
        <taxon>Bacillota</taxon>
        <taxon>Clostridia</taxon>
        <taxon>Eubacteriales</taxon>
        <taxon>Clostridiaceae</taxon>
        <taxon>Clostridium</taxon>
    </lineage>
</organism>
<dbReference type="GO" id="GO:0005886">
    <property type="term" value="C:plasma membrane"/>
    <property type="evidence" value="ECO:0007669"/>
    <property type="project" value="UniProtKB-SubCell"/>
</dbReference>
<evidence type="ECO:0000256" key="2">
    <source>
        <dbReference type="ARBA" id="ARBA00022448"/>
    </source>
</evidence>
<dbReference type="Gene3D" id="1.10.3720.10">
    <property type="entry name" value="MetI-like"/>
    <property type="match status" value="1"/>
</dbReference>
<accession>A0A1D7XMI7</accession>
<feature type="transmembrane region" description="Helical" evidence="7">
    <location>
        <begin position="31"/>
        <end position="54"/>
    </location>
</feature>
<feature type="transmembrane region" description="Helical" evidence="7">
    <location>
        <begin position="167"/>
        <end position="185"/>
    </location>
</feature>
<evidence type="ECO:0000256" key="1">
    <source>
        <dbReference type="ARBA" id="ARBA00004651"/>
    </source>
</evidence>
<reference evidence="10" key="1">
    <citation type="submission" date="2016-09" db="EMBL/GenBank/DDBJ databases">
        <title>Genomics of Clostridium taeniosporum, an organism which forms endospores with ribbon-like appendages.</title>
        <authorList>
            <person name="Walker J.R."/>
        </authorList>
    </citation>
    <scope>NUCLEOTIDE SEQUENCE [LARGE SCALE GENOMIC DNA]</scope>
    <source>
        <strain evidence="10">1/k</strain>
    </source>
</reference>
<feature type="transmembrane region" description="Helical" evidence="7">
    <location>
        <begin position="131"/>
        <end position="155"/>
    </location>
</feature>
<name>A0A1D7XMI7_9CLOT</name>
<dbReference type="EMBL" id="CP017253">
    <property type="protein sequence ID" value="AOR24536.1"/>
    <property type="molecule type" value="Genomic_DNA"/>
</dbReference>
<evidence type="ECO:0000256" key="7">
    <source>
        <dbReference type="RuleBase" id="RU363032"/>
    </source>
</evidence>
<dbReference type="SUPFAM" id="SSF161098">
    <property type="entry name" value="MetI-like"/>
    <property type="match status" value="1"/>
</dbReference>
<dbReference type="GO" id="GO:0055085">
    <property type="term" value="P:transmembrane transport"/>
    <property type="evidence" value="ECO:0007669"/>
    <property type="project" value="InterPro"/>
</dbReference>
<dbReference type="OrthoDB" id="9787837at2"/>
<dbReference type="InterPro" id="IPR000515">
    <property type="entry name" value="MetI-like"/>
</dbReference>
<evidence type="ECO:0000256" key="6">
    <source>
        <dbReference type="ARBA" id="ARBA00023136"/>
    </source>
</evidence>
<comment type="similarity">
    <text evidence="7">Belongs to the binding-protein-dependent transport system permease family.</text>
</comment>
<keyword evidence="4 7" id="KW-0812">Transmembrane</keyword>
<keyword evidence="5 7" id="KW-1133">Transmembrane helix</keyword>
<keyword evidence="3" id="KW-1003">Cell membrane</keyword>
<feature type="transmembrane region" description="Helical" evidence="7">
    <location>
        <begin position="100"/>
        <end position="124"/>
    </location>
</feature>
<dbReference type="AlphaFoldDB" id="A0A1D7XMI7"/>
<evidence type="ECO:0000313" key="9">
    <source>
        <dbReference type="EMBL" id="AOR24536.1"/>
    </source>
</evidence>
<dbReference type="CDD" id="cd06261">
    <property type="entry name" value="TM_PBP2"/>
    <property type="match status" value="1"/>
</dbReference>
<keyword evidence="2 7" id="KW-0813">Transport</keyword>
<dbReference type="Pfam" id="PF00528">
    <property type="entry name" value="BPD_transp_1"/>
    <property type="match status" value="1"/>
</dbReference>
<dbReference type="InterPro" id="IPR035906">
    <property type="entry name" value="MetI-like_sf"/>
</dbReference>
<dbReference type="RefSeq" id="WP_069680663.1">
    <property type="nucleotide sequence ID" value="NZ_CP017253.2"/>
</dbReference>
<feature type="transmembrane region" description="Helical" evidence="7">
    <location>
        <begin position="270"/>
        <end position="288"/>
    </location>
</feature>
<protein>
    <submittedName>
        <fullName evidence="9">Carbohydrate ABC transporter permease</fullName>
    </submittedName>
</protein>
<keyword evidence="6 7" id="KW-0472">Membrane</keyword>
<feature type="domain" description="ABC transmembrane type-1" evidence="8">
    <location>
        <begin position="96"/>
        <end position="288"/>
    </location>
</feature>
<dbReference type="Proteomes" id="UP000094652">
    <property type="component" value="Chromosome"/>
</dbReference>
<evidence type="ECO:0000313" key="10">
    <source>
        <dbReference type="Proteomes" id="UP000094652"/>
    </source>
</evidence>
<dbReference type="KEGG" id="ctae:BGI42_12660"/>
<evidence type="ECO:0000259" key="8">
    <source>
        <dbReference type="PROSITE" id="PS50928"/>
    </source>
</evidence>
<feature type="transmembrane region" description="Helical" evidence="7">
    <location>
        <begin position="206"/>
        <end position="231"/>
    </location>
</feature>
<dbReference type="STRING" id="394958.BGI42_12660"/>
<comment type="subcellular location">
    <subcellularLocation>
        <location evidence="1 7">Cell membrane</location>
        <topology evidence="1 7">Multi-pass membrane protein</topology>
    </subcellularLocation>
</comment>
<proteinExistence type="inferred from homology"/>
<keyword evidence="10" id="KW-1185">Reference proteome</keyword>
<sequence length="303" mass="34771">MIERKVYKDNDIYLDDIKGGLNKKIILHKRLLLSIVKYFFIVLASITAFFPFLWMVSSALKVKDEIFAFPPKLIPSDPQWSNFIEVFRQYPFGQYMFNSFFTSFIEVALQVFTAAMIAYALTLLEFKGKKLLFGIIMSMYMLPSAVTYVPCYILLSDLNLIDTFSGLIISNIVSIFGIFLLRQSFLQVNKSLIEAARIDGASHFKILWKIVFPITKPTFITLILINFVTYYNDYMYPSLILKSPEKFLVSSGLRQFFIEGGAYGIKWPQVMAASTITILPLLILFVIAQRWFMKGVGDTGVKE</sequence>
<evidence type="ECO:0000256" key="3">
    <source>
        <dbReference type="ARBA" id="ARBA00022475"/>
    </source>
</evidence>
<gene>
    <name evidence="9" type="ORF">BGI42_12660</name>
</gene>
<dbReference type="PROSITE" id="PS50928">
    <property type="entry name" value="ABC_TM1"/>
    <property type="match status" value="1"/>
</dbReference>
<dbReference type="PANTHER" id="PTHR43744">
    <property type="entry name" value="ABC TRANSPORTER PERMEASE PROTEIN MG189-RELATED-RELATED"/>
    <property type="match status" value="1"/>
</dbReference>
<evidence type="ECO:0000256" key="4">
    <source>
        <dbReference type="ARBA" id="ARBA00022692"/>
    </source>
</evidence>
<dbReference type="PANTHER" id="PTHR43744:SF12">
    <property type="entry name" value="ABC TRANSPORTER PERMEASE PROTEIN MG189-RELATED"/>
    <property type="match status" value="1"/>
</dbReference>
<evidence type="ECO:0000256" key="5">
    <source>
        <dbReference type="ARBA" id="ARBA00022989"/>
    </source>
</evidence>